<dbReference type="PANTHER" id="PTHR45436:SF5">
    <property type="entry name" value="SENSOR HISTIDINE KINASE TRCS"/>
    <property type="match status" value="1"/>
</dbReference>
<evidence type="ECO:0000259" key="12">
    <source>
        <dbReference type="PROSITE" id="PS50109"/>
    </source>
</evidence>
<evidence type="ECO:0000256" key="4">
    <source>
        <dbReference type="ARBA" id="ARBA00022553"/>
    </source>
</evidence>
<evidence type="ECO:0000256" key="8">
    <source>
        <dbReference type="ARBA" id="ARBA00022989"/>
    </source>
</evidence>
<keyword evidence="8 11" id="KW-1133">Transmembrane helix</keyword>
<keyword evidence="7 14" id="KW-0418">Kinase</keyword>
<dbReference type="InterPro" id="IPR050428">
    <property type="entry name" value="TCS_sensor_his_kinase"/>
</dbReference>
<evidence type="ECO:0000256" key="11">
    <source>
        <dbReference type="SAM" id="Phobius"/>
    </source>
</evidence>
<dbReference type="SMART" id="SM00387">
    <property type="entry name" value="HATPase_c"/>
    <property type="match status" value="1"/>
</dbReference>
<proteinExistence type="predicted"/>
<dbReference type="EC" id="2.7.13.3" evidence="3"/>
<dbReference type="Proteomes" id="UP001595526">
    <property type="component" value="Unassembled WGS sequence"/>
</dbReference>
<keyword evidence="6 11" id="KW-0812">Transmembrane</keyword>
<evidence type="ECO:0000256" key="9">
    <source>
        <dbReference type="ARBA" id="ARBA00023012"/>
    </source>
</evidence>
<keyword evidence="4" id="KW-0597">Phosphoprotein</keyword>
<dbReference type="EMBL" id="JBHRTA010000059">
    <property type="protein sequence ID" value="MFC3199661.1"/>
    <property type="molecule type" value="Genomic_DNA"/>
</dbReference>
<organism evidence="14 15">
    <name type="scientific">Parapedobacter deserti</name>
    <dbReference type="NCBI Taxonomy" id="1912957"/>
    <lineage>
        <taxon>Bacteria</taxon>
        <taxon>Pseudomonadati</taxon>
        <taxon>Bacteroidota</taxon>
        <taxon>Sphingobacteriia</taxon>
        <taxon>Sphingobacteriales</taxon>
        <taxon>Sphingobacteriaceae</taxon>
        <taxon>Parapedobacter</taxon>
    </lineage>
</organism>
<accession>A0ABV7JSB1</accession>
<dbReference type="PANTHER" id="PTHR45436">
    <property type="entry name" value="SENSOR HISTIDINE KINASE YKOH"/>
    <property type="match status" value="1"/>
</dbReference>
<keyword evidence="10 11" id="KW-0472">Membrane</keyword>
<dbReference type="Pfam" id="PF02518">
    <property type="entry name" value="HATPase_c"/>
    <property type="match status" value="1"/>
</dbReference>
<dbReference type="GO" id="GO:0016301">
    <property type="term" value="F:kinase activity"/>
    <property type="evidence" value="ECO:0007669"/>
    <property type="project" value="UniProtKB-KW"/>
</dbReference>
<dbReference type="CDD" id="cd00082">
    <property type="entry name" value="HisKA"/>
    <property type="match status" value="1"/>
</dbReference>
<keyword evidence="15" id="KW-1185">Reference proteome</keyword>
<dbReference type="RefSeq" id="WP_379025501.1">
    <property type="nucleotide sequence ID" value="NZ_JBHRTA010000059.1"/>
</dbReference>
<dbReference type="Pfam" id="PF00512">
    <property type="entry name" value="HisKA"/>
    <property type="match status" value="1"/>
</dbReference>
<dbReference type="SUPFAM" id="SSF158472">
    <property type="entry name" value="HAMP domain-like"/>
    <property type="match status" value="1"/>
</dbReference>
<evidence type="ECO:0000256" key="7">
    <source>
        <dbReference type="ARBA" id="ARBA00022777"/>
    </source>
</evidence>
<evidence type="ECO:0000256" key="3">
    <source>
        <dbReference type="ARBA" id="ARBA00012438"/>
    </source>
</evidence>
<gene>
    <name evidence="14" type="ORF">ACFOET_18735</name>
</gene>
<dbReference type="Gene3D" id="3.30.565.10">
    <property type="entry name" value="Histidine kinase-like ATPase, C-terminal domain"/>
    <property type="match status" value="1"/>
</dbReference>
<reference evidence="15" key="1">
    <citation type="journal article" date="2019" name="Int. J. Syst. Evol. Microbiol.">
        <title>The Global Catalogue of Microorganisms (GCM) 10K type strain sequencing project: providing services to taxonomists for standard genome sequencing and annotation.</title>
        <authorList>
            <consortium name="The Broad Institute Genomics Platform"/>
            <consortium name="The Broad Institute Genome Sequencing Center for Infectious Disease"/>
            <person name="Wu L."/>
            <person name="Ma J."/>
        </authorList>
    </citation>
    <scope>NUCLEOTIDE SEQUENCE [LARGE SCALE GENOMIC DNA]</scope>
    <source>
        <strain evidence="15">KCTC 52416</strain>
    </source>
</reference>
<evidence type="ECO:0000259" key="13">
    <source>
        <dbReference type="PROSITE" id="PS50885"/>
    </source>
</evidence>
<comment type="subcellular location">
    <subcellularLocation>
        <location evidence="2">Membrane</location>
    </subcellularLocation>
</comment>
<feature type="domain" description="Histidine kinase" evidence="12">
    <location>
        <begin position="238"/>
        <end position="452"/>
    </location>
</feature>
<dbReference type="InterPro" id="IPR004358">
    <property type="entry name" value="Sig_transdc_His_kin-like_C"/>
</dbReference>
<dbReference type="Gene3D" id="6.10.340.10">
    <property type="match status" value="1"/>
</dbReference>
<evidence type="ECO:0000256" key="10">
    <source>
        <dbReference type="ARBA" id="ARBA00023136"/>
    </source>
</evidence>
<dbReference type="SMART" id="SM00388">
    <property type="entry name" value="HisKA"/>
    <property type="match status" value="1"/>
</dbReference>
<comment type="catalytic activity">
    <reaction evidence="1">
        <text>ATP + protein L-histidine = ADP + protein N-phospho-L-histidine.</text>
        <dbReference type="EC" id="2.7.13.3"/>
    </reaction>
</comment>
<feature type="domain" description="HAMP" evidence="13">
    <location>
        <begin position="177"/>
        <end position="230"/>
    </location>
</feature>
<dbReference type="Gene3D" id="1.10.287.130">
    <property type="match status" value="1"/>
</dbReference>
<dbReference type="CDD" id="cd00075">
    <property type="entry name" value="HATPase"/>
    <property type="match status" value="1"/>
</dbReference>
<comment type="caution">
    <text evidence="14">The sequence shown here is derived from an EMBL/GenBank/DDBJ whole genome shotgun (WGS) entry which is preliminary data.</text>
</comment>
<dbReference type="PROSITE" id="PS50109">
    <property type="entry name" value="HIS_KIN"/>
    <property type="match status" value="1"/>
</dbReference>
<dbReference type="InterPro" id="IPR003594">
    <property type="entry name" value="HATPase_dom"/>
</dbReference>
<evidence type="ECO:0000256" key="1">
    <source>
        <dbReference type="ARBA" id="ARBA00000085"/>
    </source>
</evidence>
<dbReference type="InterPro" id="IPR036097">
    <property type="entry name" value="HisK_dim/P_sf"/>
</dbReference>
<feature type="transmembrane region" description="Helical" evidence="11">
    <location>
        <begin position="7"/>
        <end position="30"/>
    </location>
</feature>
<dbReference type="PROSITE" id="PS50885">
    <property type="entry name" value="HAMP"/>
    <property type="match status" value="1"/>
</dbReference>
<name>A0ABV7JSB1_9SPHI</name>
<keyword evidence="9" id="KW-0902">Two-component regulatory system</keyword>
<evidence type="ECO:0000256" key="5">
    <source>
        <dbReference type="ARBA" id="ARBA00022679"/>
    </source>
</evidence>
<keyword evidence="5" id="KW-0808">Transferase</keyword>
<feature type="transmembrane region" description="Helical" evidence="11">
    <location>
        <begin position="153"/>
        <end position="175"/>
    </location>
</feature>
<evidence type="ECO:0000256" key="2">
    <source>
        <dbReference type="ARBA" id="ARBA00004370"/>
    </source>
</evidence>
<sequence length="452" mass="51036">MSIRNRLMLIASLTFGVVFTVAALVVYYSFHVTSERIIFSELQKTVLLSAMFYLEEDELSAREHRRISIDFESEMQQTDVKVYDEDNRLRYGNGQLAEQATPAMLQRIREERRVQFKASDYYCTGIYYPDNQGDFVVVVTTSNAFFTSQSNRLLLMMGAALAIGLAIIFLLSYWLSRIAYRPISSVIHQVNHLQADNLDTALLLPKAKDELYDLISTFNKLLSRLSETFTIQKNFVNYVSHEFKTPLAAITGNLEVFAQKDRTAGEYRAVSQTVLHRVAELERILNNLMMLAGLRDSSDERGTFRLDEQLWEVLDAIFDRWPNAKSLINVTVSVEQPELLLVKGNGNQLKMALYNLIDNAVKYADSQPIAVALVNENGALRLTIQDKGYGISPDELQRVHQPFYRGSNVGDTKGSGIGLSLAVLICKQNDVSFSLTSVPGQGTKATLHFRQL</sequence>
<evidence type="ECO:0000313" key="14">
    <source>
        <dbReference type="EMBL" id="MFC3199661.1"/>
    </source>
</evidence>
<dbReference type="InterPro" id="IPR003660">
    <property type="entry name" value="HAMP_dom"/>
</dbReference>
<dbReference type="SUPFAM" id="SSF47384">
    <property type="entry name" value="Homodimeric domain of signal transducing histidine kinase"/>
    <property type="match status" value="1"/>
</dbReference>
<evidence type="ECO:0000256" key="6">
    <source>
        <dbReference type="ARBA" id="ARBA00022692"/>
    </source>
</evidence>
<dbReference type="InterPro" id="IPR036890">
    <property type="entry name" value="HATPase_C_sf"/>
</dbReference>
<protein>
    <recommendedName>
        <fullName evidence="3">histidine kinase</fullName>
        <ecNumber evidence="3">2.7.13.3</ecNumber>
    </recommendedName>
</protein>
<evidence type="ECO:0000313" key="15">
    <source>
        <dbReference type="Proteomes" id="UP001595526"/>
    </source>
</evidence>
<dbReference type="SUPFAM" id="SSF55874">
    <property type="entry name" value="ATPase domain of HSP90 chaperone/DNA topoisomerase II/histidine kinase"/>
    <property type="match status" value="1"/>
</dbReference>
<dbReference type="InterPro" id="IPR005467">
    <property type="entry name" value="His_kinase_dom"/>
</dbReference>
<dbReference type="PRINTS" id="PR00344">
    <property type="entry name" value="BCTRLSENSOR"/>
</dbReference>
<dbReference type="InterPro" id="IPR003661">
    <property type="entry name" value="HisK_dim/P_dom"/>
</dbReference>